<dbReference type="EMBL" id="RDBM01000037">
    <property type="protein sequence ID" value="TXS23327.1"/>
    <property type="molecule type" value="Genomic_DNA"/>
</dbReference>
<name>A0A652KHY1_9ACTN</name>
<comment type="caution">
    <text evidence="2">The sequence shown here is derived from an EMBL/GenBank/DDBJ whole genome shotgun (WGS) entry which is preliminary data.</text>
</comment>
<evidence type="ECO:0000256" key="1">
    <source>
        <dbReference type="SAM" id="MobiDB-lite"/>
    </source>
</evidence>
<feature type="compositionally biased region" description="Low complexity" evidence="1">
    <location>
        <begin position="69"/>
        <end position="102"/>
    </location>
</feature>
<dbReference type="AlphaFoldDB" id="A0A652KHY1"/>
<sequence>MMLLTALCGTGQAFFGPASEGMLMVCGTGQAFFGPASEGMLMCPLLPQPGGSPRLPGDPDLDHARTEPGLGDLDAVDVGGLPAQPGAPPAAHATPFARTCPE</sequence>
<feature type="region of interest" description="Disordered" evidence="1">
    <location>
        <begin position="47"/>
        <end position="102"/>
    </location>
</feature>
<protein>
    <submittedName>
        <fullName evidence="2">Uncharacterized protein</fullName>
    </submittedName>
</protein>
<organism evidence="2">
    <name type="scientific">Streptomyces sp. gb1(2016)</name>
    <dbReference type="NCBI Taxonomy" id="1828321"/>
    <lineage>
        <taxon>Bacteria</taxon>
        <taxon>Bacillati</taxon>
        <taxon>Actinomycetota</taxon>
        <taxon>Actinomycetes</taxon>
        <taxon>Kitasatosporales</taxon>
        <taxon>Streptomycetaceae</taxon>
        <taxon>Streptomyces</taxon>
    </lineage>
</organism>
<proteinExistence type="predicted"/>
<accession>A0A652KHY1</accession>
<reference evidence="2" key="1">
    <citation type="submission" date="2018-10" db="EMBL/GenBank/DDBJ databases">
        <authorList>
            <person name="Hariharan J."/>
            <person name="Choudoir M.J."/>
            <person name="Diebold P."/>
            <person name="Panke-Buisse K."/>
            <person name="Campbell A.N."/>
            <person name="Buckley D.H."/>
        </authorList>
    </citation>
    <scope>NUCLEOTIDE SEQUENCE</scope>
    <source>
        <strain evidence="2">Gb1</strain>
    </source>
</reference>
<evidence type="ECO:0000313" key="2">
    <source>
        <dbReference type="EMBL" id="TXS23327.1"/>
    </source>
</evidence>
<gene>
    <name evidence="2" type="ORF">EAO74_22090</name>
</gene>